<evidence type="ECO:0000313" key="2">
    <source>
        <dbReference type="EMBL" id="MCI53151.1"/>
    </source>
</evidence>
<feature type="non-terminal residue" evidence="2">
    <location>
        <position position="75"/>
    </location>
</feature>
<name>A0A392SWC0_9FABA</name>
<reference evidence="2 3" key="1">
    <citation type="journal article" date="2018" name="Front. Plant Sci.">
        <title>Red Clover (Trifolium pratense) and Zigzag Clover (T. medium) - A Picture of Genomic Similarities and Differences.</title>
        <authorList>
            <person name="Dluhosova J."/>
            <person name="Istvanek J."/>
            <person name="Nedelnik J."/>
            <person name="Repkova J."/>
        </authorList>
    </citation>
    <scope>NUCLEOTIDE SEQUENCE [LARGE SCALE GENOMIC DNA]</scope>
    <source>
        <strain evidence="3">cv. 10/8</strain>
        <tissue evidence="2">Leaf</tissue>
    </source>
</reference>
<evidence type="ECO:0000256" key="1">
    <source>
        <dbReference type="SAM" id="MobiDB-lite"/>
    </source>
</evidence>
<feature type="region of interest" description="Disordered" evidence="1">
    <location>
        <begin position="35"/>
        <end position="75"/>
    </location>
</feature>
<accession>A0A392SWC0</accession>
<proteinExistence type="predicted"/>
<comment type="caution">
    <text evidence="2">The sequence shown here is derived from an EMBL/GenBank/DDBJ whole genome shotgun (WGS) entry which is preliminary data.</text>
</comment>
<dbReference type="Proteomes" id="UP000265520">
    <property type="component" value="Unassembled WGS sequence"/>
</dbReference>
<feature type="compositionally biased region" description="Basic and acidic residues" evidence="1">
    <location>
        <begin position="35"/>
        <end position="57"/>
    </location>
</feature>
<feature type="compositionally biased region" description="Basic residues" evidence="1">
    <location>
        <begin position="58"/>
        <end position="67"/>
    </location>
</feature>
<evidence type="ECO:0000313" key="3">
    <source>
        <dbReference type="Proteomes" id="UP000265520"/>
    </source>
</evidence>
<dbReference type="AlphaFoldDB" id="A0A392SWC0"/>
<keyword evidence="3" id="KW-1185">Reference proteome</keyword>
<organism evidence="2 3">
    <name type="scientific">Trifolium medium</name>
    <dbReference type="NCBI Taxonomy" id="97028"/>
    <lineage>
        <taxon>Eukaryota</taxon>
        <taxon>Viridiplantae</taxon>
        <taxon>Streptophyta</taxon>
        <taxon>Embryophyta</taxon>
        <taxon>Tracheophyta</taxon>
        <taxon>Spermatophyta</taxon>
        <taxon>Magnoliopsida</taxon>
        <taxon>eudicotyledons</taxon>
        <taxon>Gunneridae</taxon>
        <taxon>Pentapetalae</taxon>
        <taxon>rosids</taxon>
        <taxon>fabids</taxon>
        <taxon>Fabales</taxon>
        <taxon>Fabaceae</taxon>
        <taxon>Papilionoideae</taxon>
        <taxon>50 kb inversion clade</taxon>
        <taxon>NPAAA clade</taxon>
        <taxon>Hologalegina</taxon>
        <taxon>IRL clade</taxon>
        <taxon>Trifolieae</taxon>
        <taxon>Trifolium</taxon>
    </lineage>
</organism>
<dbReference type="EMBL" id="LXQA010458793">
    <property type="protein sequence ID" value="MCI53151.1"/>
    <property type="molecule type" value="Genomic_DNA"/>
</dbReference>
<sequence>MLCPKCSAIFDKAAAQAFKRSDIKKNFDISEAKKEVAKEEGPWRDQHGKKGTKFFDQKKKRSLHKKREYGFDHNL</sequence>
<protein>
    <submittedName>
        <fullName evidence="2">Uncharacterized protein</fullName>
    </submittedName>
</protein>